<name>A0ABT5MNJ8_9PAST</name>
<sequence length="98" mass="10955">MPKFIVLNTPILHNGKRYEVGAEIELTAEQAENNAINLQVILEEPKVPKQPKEPKPPKNGTPEDEQKLEENGSIVTDEDVKLAEENIAEAEKTKGNKR</sequence>
<feature type="region of interest" description="Disordered" evidence="1">
    <location>
        <begin position="43"/>
        <end position="98"/>
    </location>
</feature>
<evidence type="ECO:0000259" key="2">
    <source>
        <dbReference type="Pfam" id="PF23843"/>
    </source>
</evidence>
<dbReference type="EMBL" id="JAQSJE010000003">
    <property type="protein sequence ID" value="MDD0823754.1"/>
    <property type="molecule type" value="Genomic_DNA"/>
</dbReference>
<accession>A0ABT5MNJ8</accession>
<protein>
    <recommendedName>
        <fullName evidence="2">DUF7210 domain-containing protein</fullName>
    </recommendedName>
</protein>
<evidence type="ECO:0000313" key="3">
    <source>
        <dbReference type="EMBL" id="MDD0823754.1"/>
    </source>
</evidence>
<dbReference type="InterPro" id="IPR055634">
    <property type="entry name" value="DUF7210"/>
</dbReference>
<reference evidence="3 4" key="1">
    <citation type="submission" date="2023-02" db="EMBL/GenBank/DDBJ databases">
        <title>Mannheimia cairiniae sp. nov., a novel species of Mannheimia obtained from moscovy ducks (Cairina moschata) and reclassification of Mannheimia ovis as heterotypic synonym of Mannheimia pernigra.</title>
        <authorList>
            <person name="Christensen H."/>
        </authorList>
    </citation>
    <scope>NUCLEOTIDE SEQUENCE [LARGE SCALE GENOMIC DNA]</scope>
    <source>
        <strain evidence="3 4">AT1</strain>
    </source>
</reference>
<dbReference type="Proteomes" id="UP001221909">
    <property type="component" value="Unassembled WGS sequence"/>
</dbReference>
<comment type="caution">
    <text evidence="3">The sequence shown here is derived from an EMBL/GenBank/DDBJ whole genome shotgun (WGS) entry which is preliminary data.</text>
</comment>
<evidence type="ECO:0000313" key="4">
    <source>
        <dbReference type="Proteomes" id="UP001221909"/>
    </source>
</evidence>
<proteinExistence type="predicted"/>
<gene>
    <name evidence="3" type="ORF">PTQ27_04595</name>
</gene>
<feature type="domain" description="DUF7210" evidence="2">
    <location>
        <begin position="5"/>
        <end position="33"/>
    </location>
</feature>
<feature type="compositionally biased region" description="Basic and acidic residues" evidence="1">
    <location>
        <begin position="43"/>
        <end position="56"/>
    </location>
</feature>
<evidence type="ECO:0000256" key="1">
    <source>
        <dbReference type="SAM" id="MobiDB-lite"/>
    </source>
</evidence>
<dbReference type="RefSeq" id="WP_273747860.1">
    <property type="nucleotide sequence ID" value="NZ_JAQSJE010000003.1"/>
</dbReference>
<dbReference type="Pfam" id="PF23843">
    <property type="entry name" value="DUF7210"/>
    <property type="match status" value="1"/>
</dbReference>
<organism evidence="3 4">
    <name type="scientific">Mannheimia cairinae</name>
    <dbReference type="NCBI Taxonomy" id="3025936"/>
    <lineage>
        <taxon>Bacteria</taxon>
        <taxon>Pseudomonadati</taxon>
        <taxon>Pseudomonadota</taxon>
        <taxon>Gammaproteobacteria</taxon>
        <taxon>Pasteurellales</taxon>
        <taxon>Pasteurellaceae</taxon>
        <taxon>Mannheimia</taxon>
    </lineage>
</organism>
<keyword evidence="4" id="KW-1185">Reference proteome</keyword>
<feature type="compositionally biased region" description="Basic and acidic residues" evidence="1">
    <location>
        <begin position="78"/>
        <end position="98"/>
    </location>
</feature>